<sequence length="37" mass="4149">MMLNMRNISALFSNDFVNISTTRSSANVSFGCKKYLS</sequence>
<accession>A0A0A9CKA0</accession>
<organism evidence="1">
    <name type="scientific">Arundo donax</name>
    <name type="common">Giant reed</name>
    <name type="synonym">Donax arundinaceus</name>
    <dbReference type="NCBI Taxonomy" id="35708"/>
    <lineage>
        <taxon>Eukaryota</taxon>
        <taxon>Viridiplantae</taxon>
        <taxon>Streptophyta</taxon>
        <taxon>Embryophyta</taxon>
        <taxon>Tracheophyta</taxon>
        <taxon>Spermatophyta</taxon>
        <taxon>Magnoliopsida</taxon>
        <taxon>Liliopsida</taxon>
        <taxon>Poales</taxon>
        <taxon>Poaceae</taxon>
        <taxon>PACMAD clade</taxon>
        <taxon>Arundinoideae</taxon>
        <taxon>Arundineae</taxon>
        <taxon>Arundo</taxon>
    </lineage>
</organism>
<proteinExistence type="predicted"/>
<protein>
    <submittedName>
        <fullName evidence="1">Uncharacterized protein</fullName>
    </submittedName>
</protein>
<evidence type="ECO:0000313" key="1">
    <source>
        <dbReference type="EMBL" id="JAD73820.1"/>
    </source>
</evidence>
<name>A0A0A9CKA0_ARUDO</name>
<reference evidence="1" key="2">
    <citation type="journal article" date="2015" name="Data Brief">
        <title>Shoot transcriptome of the giant reed, Arundo donax.</title>
        <authorList>
            <person name="Barrero R.A."/>
            <person name="Guerrero F.D."/>
            <person name="Moolhuijzen P."/>
            <person name="Goolsby J.A."/>
            <person name="Tidwell J."/>
            <person name="Bellgard S.E."/>
            <person name="Bellgard M.I."/>
        </authorList>
    </citation>
    <scope>NUCLEOTIDE SEQUENCE</scope>
    <source>
        <tissue evidence="1">Shoot tissue taken approximately 20 cm above the soil surface</tissue>
    </source>
</reference>
<dbReference type="EMBL" id="GBRH01224075">
    <property type="protein sequence ID" value="JAD73820.1"/>
    <property type="molecule type" value="Transcribed_RNA"/>
</dbReference>
<reference evidence="1" key="1">
    <citation type="submission" date="2014-09" db="EMBL/GenBank/DDBJ databases">
        <authorList>
            <person name="Magalhaes I.L.F."/>
            <person name="Oliveira U."/>
            <person name="Santos F.R."/>
            <person name="Vidigal T.H.D.A."/>
            <person name="Brescovit A.D."/>
            <person name="Santos A.J."/>
        </authorList>
    </citation>
    <scope>NUCLEOTIDE SEQUENCE</scope>
    <source>
        <tissue evidence="1">Shoot tissue taken approximately 20 cm above the soil surface</tissue>
    </source>
</reference>
<dbReference type="AlphaFoldDB" id="A0A0A9CKA0"/>